<protein>
    <submittedName>
        <fullName evidence="7">MATE efflux family protein</fullName>
    </submittedName>
    <submittedName>
        <fullName evidence="8">MATE_efflux family protein</fullName>
    </submittedName>
</protein>
<reference evidence="7" key="1">
    <citation type="submission" date="2023-06" db="EMBL/GenBank/DDBJ databases">
        <authorList>
            <person name="Kurt Z."/>
        </authorList>
    </citation>
    <scope>NUCLEOTIDE SEQUENCE</scope>
</reference>
<keyword evidence="3 6" id="KW-0812">Transmembrane</keyword>
<dbReference type="Proteomes" id="UP001642409">
    <property type="component" value="Unassembled WGS sequence"/>
</dbReference>
<dbReference type="AlphaFoldDB" id="A0AA86TDI0"/>
<name>A0AA86TDI0_9EUKA</name>
<keyword evidence="9" id="KW-1185">Reference proteome</keyword>
<comment type="caution">
    <text evidence="7">The sequence shown here is derived from an EMBL/GenBank/DDBJ whole genome shotgun (WGS) entry which is preliminary data.</text>
</comment>
<reference evidence="8 9" key="2">
    <citation type="submission" date="2024-07" db="EMBL/GenBank/DDBJ databases">
        <authorList>
            <person name="Akdeniz Z."/>
        </authorList>
    </citation>
    <scope>NUCLEOTIDE SEQUENCE [LARGE SCALE GENOMIC DNA]</scope>
</reference>
<gene>
    <name evidence="8" type="ORF">HINF_LOCUS53285</name>
    <name evidence="7" type="ORF">HINF_LOCUS977</name>
</gene>
<dbReference type="InterPro" id="IPR051327">
    <property type="entry name" value="MATE_MepA_subfamily"/>
</dbReference>
<evidence type="ECO:0000256" key="4">
    <source>
        <dbReference type="ARBA" id="ARBA00022989"/>
    </source>
</evidence>
<dbReference type="GO" id="GO:0005886">
    <property type="term" value="C:plasma membrane"/>
    <property type="evidence" value="ECO:0007669"/>
    <property type="project" value="UniProtKB-SubCell"/>
</dbReference>
<evidence type="ECO:0000313" key="9">
    <source>
        <dbReference type="Proteomes" id="UP001642409"/>
    </source>
</evidence>
<accession>A0AA86TDI0</accession>
<keyword evidence="5 6" id="KW-0472">Membrane</keyword>
<feature type="transmembrane region" description="Helical" evidence="6">
    <location>
        <begin position="46"/>
        <end position="67"/>
    </location>
</feature>
<dbReference type="EMBL" id="CATOUU010000022">
    <property type="protein sequence ID" value="CAI9913332.1"/>
    <property type="molecule type" value="Genomic_DNA"/>
</dbReference>
<sequence length="236" mass="27408">MSAGIASLLKCQNKATLAMARQIIGAALNLGLDALFMIPLKMQIKGAALATIISYALTGVWIVIYLFTKKATLKMTRESFKINPKTIWQIYVIGSSTYANFIPGSLSSLLSSVLLRAFSQNLDEARRLQISVRYLELRQQQQHFIYCILRYLVLQTWEFCDLNDFMFYLECYFGELFLYNFNKYNLVNMKQFLVQIPNTNHKLALLFELWTKLKQIFVRNILLFILITFINDDYSI</sequence>
<evidence type="ECO:0000256" key="1">
    <source>
        <dbReference type="ARBA" id="ARBA00004651"/>
    </source>
</evidence>
<dbReference type="PANTHER" id="PTHR43823:SF3">
    <property type="entry name" value="MULTIDRUG EXPORT PROTEIN MEPA"/>
    <property type="match status" value="1"/>
</dbReference>
<dbReference type="EMBL" id="CAXDID020000270">
    <property type="protein sequence ID" value="CAL6067980.1"/>
    <property type="molecule type" value="Genomic_DNA"/>
</dbReference>
<keyword evidence="2" id="KW-1003">Cell membrane</keyword>
<dbReference type="PANTHER" id="PTHR43823">
    <property type="entry name" value="SPORULATION PROTEIN YKVU"/>
    <property type="match status" value="1"/>
</dbReference>
<evidence type="ECO:0000256" key="6">
    <source>
        <dbReference type="SAM" id="Phobius"/>
    </source>
</evidence>
<evidence type="ECO:0000313" key="8">
    <source>
        <dbReference type="EMBL" id="CAL6067980.1"/>
    </source>
</evidence>
<evidence type="ECO:0000313" key="7">
    <source>
        <dbReference type="EMBL" id="CAI9913332.1"/>
    </source>
</evidence>
<evidence type="ECO:0000256" key="2">
    <source>
        <dbReference type="ARBA" id="ARBA00022475"/>
    </source>
</evidence>
<evidence type="ECO:0000256" key="3">
    <source>
        <dbReference type="ARBA" id="ARBA00022692"/>
    </source>
</evidence>
<evidence type="ECO:0000256" key="5">
    <source>
        <dbReference type="ARBA" id="ARBA00023136"/>
    </source>
</evidence>
<proteinExistence type="predicted"/>
<keyword evidence="4 6" id="KW-1133">Transmembrane helix</keyword>
<organism evidence="7">
    <name type="scientific">Hexamita inflata</name>
    <dbReference type="NCBI Taxonomy" id="28002"/>
    <lineage>
        <taxon>Eukaryota</taxon>
        <taxon>Metamonada</taxon>
        <taxon>Diplomonadida</taxon>
        <taxon>Hexamitidae</taxon>
        <taxon>Hexamitinae</taxon>
        <taxon>Hexamita</taxon>
    </lineage>
</organism>
<comment type="subcellular location">
    <subcellularLocation>
        <location evidence="1">Cell membrane</location>
        <topology evidence="1">Multi-pass membrane protein</topology>
    </subcellularLocation>
</comment>